<keyword evidence="2" id="KW-1185">Reference proteome</keyword>
<dbReference type="PROSITE" id="PS51257">
    <property type="entry name" value="PROKAR_LIPOPROTEIN"/>
    <property type="match status" value="1"/>
</dbReference>
<comment type="caution">
    <text evidence="1">The sequence shown here is derived from an EMBL/GenBank/DDBJ whole genome shotgun (WGS) entry which is preliminary data.</text>
</comment>
<sequence length="320" mass="35855">MKRHLCWLALVLIFSGCTKNEKTADNNGTTPGGAGTGGTQLGSGILYYSWATEGELKIDLKTGVKGQFMQYDTRRNGWDVSQDNTLVLESRDDPDDYDAEIYTIINIKDNTVVSKFKKNTGYANHTSPRLSYDKKLILAMPTDDDGIMVLDLQGNILFNLMSFQGQPLKGRVVWMPDNTLLFNQGNSLYRTNKEFTKATLVKTLNFADWGQFNVSPDGSKIALNGGNHLWMMNADGSNLTQITESNAIEVWPIFSPDSKYLLIGYDYTITNQWGRYWHMAIIPADFNKYNLDKGADKRVIPIIAKGETTAEASDGVTIWR</sequence>
<dbReference type="STRING" id="1703345.A3860_11510"/>
<gene>
    <name evidence="1" type="ORF">A3860_11510</name>
</gene>
<proteinExistence type="predicted"/>
<dbReference type="SUPFAM" id="SSF69304">
    <property type="entry name" value="Tricorn protease N-terminal domain"/>
    <property type="match status" value="1"/>
</dbReference>
<dbReference type="InterPro" id="IPR011659">
    <property type="entry name" value="WD40"/>
</dbReference>
<reference evidence="1 2" key="1">
    <citation type="submission" date="2016-03" db="EMBL/GenBank/DDBJ databases">
        <title>Niastella vici sp. nov., isolated from farmland soil.</title>
        <authorList>
            <person name="Chen L."/>
            <person name="Wang D."/>
            <person name="Yang S."/>
            <person name="Wang G."/>
        </authorList>
    </citation>
    <scope>NUCLEOTIDE SEQUENCE [LARGE SCALE GENOMIC DNA]</scope>
    <source>
        <strain evidence="1 2">DJ57</strain>
    </source>
</reference>
<dbReference type="Gene3D" id="2.120.10.30">
    <property type="entry name" value="TolB, C-terminal domain"/>
    <property type="match status" value="1"/>
</dbReference>
<evidence type="ECO:0008006" key="3">
    <source>
        <dbReference type="Google" id="ProtNLM"/>
    </source>
</evidence>
<evidence type="ECO:0000313" key="1">
    <source>
        <dbReference type="EMBL" id="OQP57183.1"/>
    </source>
</evidence>
<evidence type="ECO:0000313" key="2">
    <source>
        <dbReference type="Proteomes" id="UP000192796"/>
    </source>
</evidence>
<dbReference type="AlphaFoldDB" id="A0A1V9FFN9"/>
<dbReference type="EMBL" id="LVYD01000124">
    <property type="protein sequence ID" value="OQP57183.1"/>
    <property type="molecule type" value="Genomic_DNA"/>
</dbReference>
<dbReference type="Proteomes" id="UP000192796">
    <property type="component" value="Unassembled WGS sequence"/>
</dbReference>
<dbReference type="OrthoDB" id="698553at2"/>
<name>A0A1V9FFN9_9BACT</name>
<dbReference type="RefSeq" id="WP_081156145.1">
    <property type="nucleotide sequence ID" value="NZ_LVYD01000124.1"/>
</dbReference>
<dbReference type="InterPro" id="IPR011042">
    <property type="entry name" value="6-blade_b-propeller_TolB-like"/>
</dbReference>
<accession>A0A1V9FFN9</accession>
<organism evidence="1 2">
    <name type="scientific">Niastella vici</name>
    <dbReference type="NCBI Taxonomy" id="1703345"/>
    <lineage>
        <taxon>Bacteria</taxon>
        <taxon>Pseudomonadati</taxon>
        <taxon>Bacteroidota</taxon>
        <taxon>Chitinophagia</taxon>
        <taxon>Chitinophagales</taxon>
        <taxon>Chitinophagaceae</taxon>
        <taxon>Niastella</taxon>
    </lineage>
</organism>
<protein>
    <recommendedName>
        <fullName evidence="3">Dipeptidylpeptidase IV N-terminal domain-containing protein</fullName>
    </recommendedName>
</protein>
<dbReference type="Pfam" id="PF07676">
    <property type="entry name" value="PD40"/>
    <property type="match status" value="1"/>
</dbReference>